<dbReference type="STRING" id="279360.MB14_04170"/>
<dbReference type="Pfam" id="PF10604">
    <property type="entry name" value="Polyketide_cyc2"/>
    <property type="match status" value="1"/>
</dbReference>
<dbReference type="InterPro" id="IPR010499">
    <property type="entry name" value="AraC_E-bd"/>
</dbReference>
<keyword evidence="3" id="KW-1185">Reference proteome</keyword>
<dbReference type="InterPro" id="IPR011256">
    <property type="entry name" value="Reg_factor_effector_dom_sf"/>
</dbReference>
<organism evidence="2 3">
    <name type="scientific">Roseivirga ehrenbergii (strain DSM 102268 / JCM 13514 / KCTC 12282 / NCIMB 14502 / KMM 6017)</name>
    <dbReference type="NCBI Taxonomy" id="279360"/>
    <lineage>
        <taxon>Bacteria</taxon>
        <taxon>Pseudomonadati</taxon>
        <taxon>Bacteroidota</taxon>
        <taxon>Cytophagia</taxon>
        <taxon>Cytophagales</taxon>
        <taxon>Roseivirgaceae</taxon>
        <taxon>Roseivirga</taxon>
    </lineage>
</organism>
<evidence type="ECO:0000259" key="1">
    <source>
        <dbReference type="SMART" id="SM00871"/>
    </source>
</evidence>
<dbReference type="SMART" id="SM00871">
    <property type="entry name" value="AraC_E_bind"/>
    <property type="match status" value="1"/>
</dbReference>
<dbReference type="OrthoDB" id="9807923at2"/>
<dbReference type="RefSeq" id="WP_062591524.1">
    <property type="nucleotide sequence ID" value="NZ_LQZQ01000045.1"/>
</dbReference>
<protein>
    <recommendedName>
        <fullName evidence="1">AraC effector-binding domain-containing protein</fullName>
    </recommendedName>
</protein>
<dbReference type="InterPro" id="IPR023393">
    <property type="entry name" value="START-like_dom_sf"/>
</dbReference>
<dbReference type="InterPro" id="IPR019587">
    <property type="entry name" value="Polyketide_cyclase/dehydratase"/>
</dbReference>
<gene>
    <name evidence="2" type="ORF">MB14_04170</name>
</gene>
<dbReference type="Gene3D" id="3.20.80.10">
    <property type="entry name" value="Regulatory factor, effector binding domain"/>
    <property type="match status" value="1"/>
</dbReference>
<dbReference type="SUPFAM" id="SSF55136">
    <property type="entry name" value="Probable bacterial effector-binding domain"/>
    <property type="match status" value="1"/>
</dbReference>
<dbReference type="Gene3D" id="3.30.530.20">
    <property type="match status" value="1"/>
</dbReference>
<sequence>MPKIDLNRSIEINSSPDKVFKALNDFNHWPAWSPWLILEPEYEVKVAPDTKYYEWEGKRIGSGNMRITSEVENKSINLDLTFLKPWKSKAKVRFELEPTSGGTKLTWFMDSSLPFFMFWMKKMMLGFIGMDYERGLNLLKDYVEDGEVHSKLDFRGEQALPKVQYIGIHSHSTIDSIDQDMKRDFGKIGEFFKDKEDLIAGKMFSIYHKWDFANGKVEYTSGLAVKSVPHDLPSGMKVGEIPAIKVYTLRHTGPYRHLGNAWSAMYNLHRAKAIKTVKGISPFEEYVNMPGSVPDNELITDIHFAVK</sequence>
<dbReference type="Pfam" id="PF06445">
    <property type="entry name" value="GyrI-like"/>
    <property type="match status" value="1"/>
</dbReference>
<evidence type="ECO:0000313" key="3">
    <source>
        <dbReference type="Proteomes" id="UP000075583"/>
    </source>
</evidence>
<accession>A0A150X6Q3</accession>
<dbReference type="EMBL" id="LQZQ01000045">
    <property type="protein sequence ID" value="KYG74415.1"/>
    <property type="molecule type" value="Genomic_DNA"/>
</dbReference>
<dbReference type="Proteomes" id="UP000075583">
    <property type="component" value="Unassembled WGS sequence"/>
</dbReference>
<dbReference type="AlphaFoldDB" id="A0A150X6Q3"/>
<evidence type="ECO:0000313" key="2">
    <source>
        <dbReference type="EMBL" id="KYG74415.1"/>
    </source>
</evidence>
<name>A0A150X6Q3_ROSEK</name>
<dbReference type="InterPro" id="IPR029442">
    <property type="entry name" value="GyrI-like"/>
</dbReference>
<feature type="domain" description="AraC effector-binding" evidence="1">
    <location>
        <begin position="157"/>
        <end position="307"/>
    </location>
</feature>
<dbReference type="SUPFAM" id="SSF55961">
    <property type="entry name" value="Bet v1-like"/>
    <property type="match status" value="1"/>
</dbReference>
<proteinExistence type="predicted"/>
<reference evidence="2" key="1">
    <citation type="submission" date="2016-01" db="EMBL/GenBank/DDBJ databases">
        <title>Genome sequencing of Roseivirga ehrenbergii KMM 6017.</title>
        <authorList>
            <person name="Selvaratnam C."/>
            <person name="Thevarajoo S."/>
            <person name="Goh K.M."/>
            <person name="Ee R."/>
            <person name="Chan K.-G."/>
            <person name="Chong C.S."/>
        </authorList>
    </citation>
    <scope>NUCLEOTIDE SEQUENCE [LARGE SCALE GENOMIC DNA]</scope>
    <source>
        <strain evidence="2">KMM 6017</strain>
    </source>
</reference>
<dbReference type="CDD" id="cd07818">
    <property type="entry name" value="SRPBCC_1"/>
    <property type="match status" value="1"/>
</dbReference>
<comment type="caution">
    <text evidence="2">The sequence shown here is derived from an EMBL/GenBank/DDBJ whole genome shotgun (WGS) entry which is preliminary data.</text>
</comment>